<evidence type="ECO:0000313" key="2">
    <source>
        <dbReference type="EMBL" id="MED6191937.1"/>
    </source>
</evidence>
<proteinExistence type="predicted"/>
<dbReference type="Pfam" id="PF07734">
    <property type="entry name" value="FBA_1"/>
    <property type="match status" value="1"/>
</dbReference>
<dbReference type="InterPro" id="IPR017451">
    <property type="entry name" value="F-box-assoc_interact_dom"/>
</dbReference>
<gene>
    <name evidence="2" type="ORF">PIB30_005416</name>
</gene>
<evidence type="ECO:0000313" key="3">
    <source>
        <dbReference type="Proteomes" id="UP001341840"/>
    </source>
</evidence>
<protein>
    <recommendedName>
        <fullName evidence="1">F-box associated beta-propeller type 1 domain-containing protein</fullName>
    </recommendedName>
</protein>
<dbReference type="EMBL" id="JASCZI010211459">
    <property type="protein sequence ID" value="MED6191937.1"/>
    <property type="molecule type" value="Genomic_DNA"/>
</dbReference>
<keyword evidence="3" id="KW-1185">Reference proteome</keyword>
<dbReference type="InterPro" id="IPR006527">
    <property type="entry name" value="F-box-assoc_dom_typ1"/>
</dbReference>
<dbReference type="NCBIfam" id="TIGR01640">
    <property type="entry name" value="F_box_assoc_1"/>
    <property type="match status" value="1"/>
</dbReference>
<name>A0ABU6X2S9_9FABA</name>
<comment type="caution">
    <text evidence="2">The sequence shown here is derived from an EMBL/GenBank/DDBJ whole genome shotgun (WGS) entry which is preliminary data.</text>
</comment>
<dbReference type="Proteomes" id="UP001341840">
    <property type="component" value="Unassembled WGS sequence"/>
</dbReference>
<reference evidence="2 3" key="1">
    <citation type="journal article" date="2023" name="Plants (Basel)">
        <title>Bridging the Gap: Combining Genomics and Transcriptomics Approaches to Understand Stylosanthes scabra, an Orphan Legume from the Brazilian Caatinga.</title>
        <authorList>
            <person name="Ferreira-Neto J.R.C."/>
            <person name="da Silva M.D."/>
            <person name="Binneck E."/>
            <person name="de Melo N.F."/>
            <person name="da Silva R.H."/>
            <person name="de Melo A.L.T.M."/>
            <person name="Pandolfi V."/>
            <person name="Bustamante F.O."/>
            <person name="Brasileiro-Vidal A.C."/>
            <person name="Benko-Iseppon A.M."/>
        </authorList>
    </citation>
    <scope>NUCLEOTIDE SEQUENCE [LARGE SCALE GENOMIC DNA]</scope>
    <source>
        <tissue evidence="2">Leaves</tissue>
    </source>
</reference>
<evidence type="ECO:0000259" key="1">
    <source>
        <dbReference type="Pfam" id="PF07734"/>
    </source>
</evidence>
<organism evidence="2 3">
    <name type="scientific">Stylosanthes scabra</name>
    <dbReference type="NCBI Taxonomy" id="79078"/>
    <lineage>
        <taxon>Eukaryota</taxon>
        <taxon>Viridiplantae</taxon>
        <taxon>Streptophyta</taxon>
        <taxon>Embryophyta</taxon>
        <taxon>Tracheophyta</taxon>
        <taxon>Spermatophyta</taxon>
        <taxon>Magnoliopsida</taxon>
        <taxon>eudicotyledons</taxon>
        <taxon>Gunneridae</taxon>
        <taxon>Pentapetalae</taxon>
        <taxon>rosids</taxon>
        <taxon>fabids</taxon>
        <taxon>Fabales</taxon>
        <taxon>Fabaceae</taxon>
        <taxon>Papilionoideae</taxon>
        <taxon>50 kb inversion clade</taxon>
        <taxon>dalbergioids sensu lato</taxon>
        <taxon>Dalbergieae</taxon>
        <taxon>Pterocarpus clade</taxon>
        <taxon>Stylosanthes</taxon>
    </lineage>
</organism>
<feature type="domain" description="F-box associated beta-propeller type 1" evidence="1">
    <location>
        <begin position="2"/>
        <end position="166"/>
    </location>
</feature>
<accession>A0ABU6X2S9</accession>
<sequence length="204" mass="23700">MGSTKLIHDPPRHYCTKCAFLYTFAYFPNSVNYGIVHLYKRKLQQKTWTLTLYLSVEQNWVLNVSCPEYVRTLDPNYVSLDGVMYWMNWRENGRDMSPTFISFSMFTFKFGQIFIPPEAAANYHGLLINGGKLCLGAVNYDHEKYSCTMWEIGSLDETPTWNKLLTYDGYGHPYLPALFIDGDIIQLEDNFDSKMLKFKAATKD</sequence>